<dbReference type="GO" id="GO:0032259">
    <property type="term" value="P:methylation"/>
    <property type="evidence" value="ECO:0007669"/>
    <property type="project" value="UniProtKB-KW"/>
</dbReference>
<dbReference type="SUPFAM" id="SSF53335">
    <property type="entry name" value="S-adenosyl-L-methionine-dependent methyltransferases"/>
    <property type="match status" value="1"/>
</dbReference>
<dbReference type="STRING" id="494016.SAMN04487965_1035"/>
<accession>A0A1M4XRD0</accession>
<dbReference type="CDD" id="cd02440">
    <property type="entry name" value="AdoMet_MTases"/>
    <property type="match status" value="1"/>
</dbReference>
<gene>
    <name evidence="2" type="ORF">SAMN04487965_1035</name>
</gene>
<organism evidence="2 3">
    <name type="scientific">Microbulbifer donghaiensis</name>
    <dbReference type="NCBI Taxonomy" id="494016"/>
    <lineage>
        <taxon>Bacteria</taxon>
        <taxon>Pseudomonadati</taxon>
        <taxon>Pseudomonadota</taxon>
        <taxon>Gammaproteobacteria</taxon>
        <taxon>Cellvibrionales</taxon>
        <taxon>Microbulbiferaceae</taxon>
        <taxon>Microbulbifer</taxon>
    </lineage>
</organism>
<feature type="domain" description="Methyltransferase type 11" evidence="1">
    <location>
        <begin position="26"/>
        <end position="104"/>
    </location>
</feature>
<name>A0A1M4XRD0_9GAMM</name>
<dbReference type="EMBL" id="FQVA01000001">
    <property type="protein sequence ID" value="SHE95802.1"/>
    <property type="molecule type" value="Genomic_DNA"/>
</dbReference>
<evidence type="ECO:0000259" key="1">
    <source>
        <dbReference type="Pfam" id="PF08241"/>
    </source>
</evidence>
<dbReference type="OrthoDB" id="108476at2"/>
<proteinExistence type="predicted"/>
<reference evidence="3" key="1">
    <citation type="submission" date="2016-11" db="EMBL/GenBank/DDBJ databases">
        <authorList>
            <person name="Varghese N."/>
            <person name="Submissions S."/>
        </authorList>
    </citation>
    <scope>NUCLEOTIDE SEQUENCE [LARGE SCALE GENOMIC DNA]</scope>
    <source>
        <strain evidence="3">CGMCC 1.7063</strain>
    </source>
</reference>
<dbReference type="RefSeq" id="WP_073272357.1">
    <property type="nucleotide sequence ID" value="NZ_FQVA01000001.1"/>
</dbReference>
<protein>
    <submittedName>
        <fullName evidence="2">Methyltransferase domain-containing protein</fullName>
    </submittedName>
</protein>
<dbReference type="InterPro" id="IPR013216">
    <property type="entry name" value="Methyltransf_11"/>
</dbReference>
<dbReference type="AlphaFoldDB" id="A0A1M4XRD0"/>
<keyword evidence="3" id="KW-1185">Reference proteome</keyword>
<dbReference type="Pfam" id="PF08241">
    <property type="entry name" value="Methyltransf_11"/>
    <property type="match status" value="1"/>
</dbReference>
<sequence length="192" mass="22089">MNSYRQNIWADMEMILSRLGPLSKALDFGCGDGWFSKRVTEAGFAGELVSLDVKRRHTQYVEPLIYDGGRGLPFSDRSFDLVFSVDVLHHCDSPLDYLAELSRVSSRYLLIKDHTYSGLFGKMALAVMDEIGNRRFGIPSNYAYQRGWEWEEFLQQRGWSVANKKFPERCHIGVLGTLTNQLQYISLYERVS</sequence>
<evidence type="ECO:0000313" key="2">
    <source>
        <dbReference type="EMBL" id="SHE95802.1"/>
    </source>
</evidence>
<dbReference type="GO" id="GO:0008757">
    <property type="term" value="F:S-adenosylmethionine-dependent methyltransferase activity"/>
    <property type="evidence" value="ECO:0007669"/>
    <property type="project" value="InterPro"/>
</dbReference>
<dbReference type="InterPro" id="IPR029063">
    <property type="entry name" value="SAM-dependent_MTases_sf"/>
</dbReference>
<keyword evidence="2" id="KW-0808">Transferase</keyword>
<keyword evidence="2" id="KW-0489">Methyltransferase</keyword>
<dbReference type="Gene3D" id="3.40.50.150">
    <property type="entry name" value="Vaccinia Virus protein VP39"/>
    <property type="match status" value="1"/>
</dbReference>
<dbReference type="Proteomes" id="UP000184170">
    <property type="component" value="Unassembled WGS sequence"/>
</dbReference>
<evidence type="ECO:0000313" key="3">
    <source>
        <dbReference type="Proteomes" id="UP000184170"/>
    </source>
</evidence>